<evidence type="ECO:0008006" key="4">
    <source>
        <dbReference type="Google" id="ProtNLM"/>
    </source>
</evidence>
<name>A0ABX2EB40_9BURK</name>
<feature type="transmembrane region" description="Helical" evidence="1">
    <location>
        <begin position="15"/>
        <end position="37"/>
    </location>
</feature>
<dbReference type="RefSeq" id="WP_173120091.1">
    <property type="nucleotide sequence ID" value="NZ_JABRWJ010000001.1"/>
</dbReference>
<proteinExistence type="predicted"/>
<keyword evidence="3" id="KW-1185">Reference proteome</keyword>
<comment type="caution">
    <text evidence="2">The sequence shown here is derived from an EMBL/GenBank/DDBJ whole genome shotgun (WGS) entry which is preliminary data.</text>
</comment>
<evidence type="ECO:0000256" key="1">
    <source>
        <dbReference type="SAM" id="Phobius"/>
    </source>
</evidence>
<dbReference type="Proteomes" id="UP000737171">
    <property type="component" value="Unassembled WGS sequence"/>
</dbReference>
<keyword evidence="1" id="KW-0472">Membrane</keyword>
<protein>
    <recommendedName>
        <fullName evidence="4">Mechanosensitive ion channel protein MscS</fullName>
    </recommendedName>
</protein>
<organism evidence="2 3">
    <name type="scientific">Pseudaquabacterium terrae</name>
    <dbReference type="NCBI Taxonomy" id="2732868"/>
    <lineage>
        <taxon>Bacteria</taxon>
        <taxon>Pseudomonadati</taxon>
        <taxon>Pseudomonadota</taxon>
        <taxon>Betaproteobacteria</taxon>
        <taxon>Burkholderiales</taxon>
        <taxon>Sphaerotilaceae</taxon>
        <taxon>Pseudaquabacterium</taxon>
    </lineage>
</organism>
<keyword evidence="1" id="KW-0812">Transmembrane</keyword>
<evidence type="ECO:0000313" key="3">
    <source>
        <dbReference type="Proteomes" id="UP000737171"/>
    </source>
</evidence>
<dbReference type="PROSITE" id="PS51257">
    <property type="entry name" value="PROKAR_LIPOPROTEIN"/>
    <property type="match status" value="1"/>
</dbReference>
<dbReference type="EMBL" id="JABRWJ010000001">
    <property type="protein sequence ID" value="NRF65763.1"/>
    <property type="molecule type" value="Genomic_DNA"/>
</dbReference>
<sequence length="90" mass="10124">MADRIIAFLAEAVPALFWATAEFTLLVLAFSACLRAYALFRSRRERTADFIGHDALARWIRLTWDAWLQLAVVAILLGAVWAMIAALTEE</sequence>
<feature type="transmembrane region" description="Helical" evidence="1">
    <location>
        <begin position="66"/>
        <end position="87"/>
    </location>
</feature>
<gene>
    <name evidence="2" type="ORF">HLB44_02065</name>
</gene>
<reference evidence="2 3" key="1">
    <citation type="submission" date="2020-05" db="EMBL/GenBank/DDBJ databases">
        <title>Aquincola sp. isolate from soil.</title>
        <authorList>
            <person name="Han J."/>
            <person name="Kim D.-U."/>
        </authorList>
    </citation>
    <scope>NUCLEOTIDE SEQUENCE [LARGE SCALE GENOMIC DNA]</scope>
    <source>
        <strain evidence="2 3">S2</strain>
    </source>
</reference>
<evidence type="ECO:0000313" key="2">
    <source>
        <dbReference type="EMBL" id="NRF65763.1"/>
    </source>
</evidence>
<keyword evidence="1" id="KW-1133">Transmembrane helix</keyword>
<accession>A0ABX2EB40</accession>